<dbReference type="PROSITE" id="PS00447">
    <property type="entry name" value="DNA_POLYMERASE_A"/>
    <property type="match status" value="1"/>
</dbReference>
<dbReference type="CDD" id="cd09898">
    <property type="entry name" value="H3TH_53EXO"/>
    <property type="match status" value="1"/>
</dbReference>
<dbReference type="InterPro" id="IPR019760">
    <property type="entry name" value="DNA-dir_DNA_pol_A_CS"/>
</dbReference>
<evidence type="ECO:0000256" key="2">
    <source>
        <dbReference type="ARBA" id="ARBA00022679"/>
    </source>
</evidence>
<comment type="caution">
    <text evidence="17">The sequence shown here is derived from an EMBL/GenBank/DDBJ whole genome shotgun (WGS) entry which is preliminary data.</text>
</comment>
<dbReference type="GO" id="GO:0006261">
    <property type="term" value="P:DNA-templated DNA replication"/>
    <property type="evidence" value="ECO:0007669"/>
    <property type="project" value="UniProtKB-UniRule"/>
</dbReference>
<dbReference type="PATRIC" id="fig|1618995.3.peg.479"/>
<keyword evidence="8 14" id="KW-0269">Exonuclease</keyword>
<evidence type="ECO:0000259" key="15">
    <source>
        <dbReference type="SMART" id="SM00475"/>
    </source>
</evidence>
<organism evidence="17 18">
    <name type="scientific">Candidatus Uhrbacteria bacterium GW2011_GWF2_39_13</name>
    <dbReference type="NCBI Taxonomy" id="1618995"/>
    <lineage>
        <taxon>Bacteria</taxon>
        <taxon>Candidatus Uhriibacteriota</taxon>
    </lineage>
</organism>
<evidence type="ECO:0000256" key="12">
    <source>
        <dbReference type="ARBA" id="ARBA00049244"/>
    </source>
</evidence>
<dbReference type="CDD" id="cd08637">
    <property type="entry name" value="DNA_pol_A_pol_I_C"/>
    <property type="match status" value="1"/>
</dbReference>
<evidence type="ECO:0000256" key="5">
    <source>
        <dbReference type="ARBA" id="ARBA00022722"/>
    </source>
</evidence>
<keyword evidence="7 14" id="KW-0378">Hydrolase</keyword>
<evidence type="ECO:0000313" key="17">
    <source>
        <dbReference type="EMBL" id="KKR04316.1"/>
    </source>
</evidence>
<evidence type="ECO:0000256" key="4">
    <source>
        <dbReference type="ARBA" id="ARBA00022705"/>
    </source>
</evidence>
<dbReference type="NCBIfam" id="NF004397">
    <property type="entry name" value="PRK05755.1"/>
    <property type="match status" value="1"/>
</dbReference>
<evidence type="ECO:0000256" key="14">
    <source>
        <dbReference type="RuleBase" id="RU004460"/>
    </source>
</evidence>
<dbReference type="CDD" id="cd06140">
    <property type="entry name" value="DNA_polA_I_Bacillus_like_exo"/>
    <property type="match status" value="1"/>
</dbReference>
<dbReference type="InterPro" id="IPR002421">
    <property type="entry name" value="5-3_exonuclease"/>
</dbReference>
<dbReference type="GO" id="GO:0003887">
    <property type="term" value="F:DNA-directed DNA polymerase activity"/>
    <property type="evidence" value="ECO:0007669"/>
    <property type="project" value="UniProtKB-UniRule"/>
</dbReference>
<dbReference type="SMART" id="SM00482">
    <property type="entry name" value="POLAc"/>
    <property type="match status" value="1"/>
</dbReference>
<dbReference type="Pfam" id="PF02739">
    <property type="entry name" value="5_3_exonuc_N"/>
    <property type="match status" value="1"/>
</dbReference>
<dbReference type="EC" id="2.7.7.7" evidence="13 14"/>
<sequence>MSTQETIILLDGNALLHRAWHAIPPLTTKKGVVVNAAYGFAMVVEKMLETYKPEYIAVAWDLPGKTFRHELYEAYKAQREKKEQELYDQIPLIQNILEAFGIPSLEAPGFEADDIIGTLSKQSAERGLKTLIVTGDLDSLQLVDENTHVIFFQKGISETKVYDAVSVKERYGLTPDQLIDYKALRGDPSDNIPGIAGIGEKTATMLLQEYGTIQGILKALDRIEEKYAKKLRGQEQLITQSLTLVKIVRDVPLKFSFSSAVVGQPDLEKLLPLYRELEFRTLLKKYQEHTSVLEKKSKESKVIVQIVREAQLFIDVFSSSSTLGVLLAQQPADLFGATLAAIACSDGTQTLVLPNPSKEALEKISFLLLKTKKVVSHDLKHLMHHLGKSLTGSLFDTMIASYLLHSGSRAHDLAGVVFQSLGRAVPEVPITFLKEKDYERFGQIVAILPELSEKMEIQMKQIGAEKVFEEIEMPLLCVLYRMEVEGIELDSASLTSFSHTIQKRMSELTLLITKLAGVEFNLNSPSQLADVLFETLQISTKGIKKTKTGFSTAAPELEKLWEVHPIIPLLSEYRELSKLQSTYVEALPKLVDKDGRVHTTFNQAVASTGRLSSSDPNLQNIPIKTELGREIRKAFVAPHASVLLAADYSQIELRLVAVIAKDQPFIKAFQEGADIHTRTASEIWEVSESDVNKDQRRAAKAINFGILYGMGPRSLSRSTGLTINEAKQFIDRYFEIHHAIAVYLDETKVKAHQDGYVETLFGRRRYLPDIHSGVPMLVASAERMAINMPVQGTAADIIKMAMLRVDGWLKTSEWPAKLLLQVHDELVLEIKKEAVEPVKLGIREMMESVASFEVPLVVDIEVGKNWGELK</sequence>
<feature type="domain" description="5'-3' exonuclease" evidence="15">
    <location>
        <begin position="3"/>
        <end position="263"/>
    </location>
</feature>
<dbReference type="Gene3D" id="3.40.50.1010">
    <property type="entry name" value="5'-nuclease"/>
    <property type="match status" value="1"/>
</dbReference>
<dbReference type="SMART" id="SM00475">
    <property type="entry name" value="53EXOc"/>
    <property type="match status" value="1"/>
</dbReference>
<dbReference type="FunFam" id="1.10.150.20:FF:000002">
    <property type="entry name" value="DNA polymerase I"/>
    <property type="match status" value="1"/>
</dbReference>
<evidence type="ECO:0000259" key="16">
    <source>
        <dbReference type="SMART" id="SM00482"/>
    </source>
</evidence>
<comment type="similarity">
    <text evidence="1 14">Belongs to the DNA polymerase type-A family.</text>
</comment>
<evidence type="ECO:0000256" key="7">
    <source>
        <dbReference type="ARBA" id="ARBA00022801"/>
    </source>
</evidence>
<keyword evidence="6 14" id="KW-0227">DNA damage</keyword>
<dbReference type="GO" id="GO:0006302">
    <property type="term" value="P:double-strand break repair"/>
    <property type="evidence" value="ECO:0007669"/>
    <property type="project" value="TreeGrafter"/>
</dbReference>
<keyword evidence="10 14" id="KW-0238">DNA-binding</keyword>
<dbReference type="SMART" id="SM00279">
    <property type="entry name" value="HhH2"/>
    <property type="match status" value="1"/>
</dbReference>
<dbReference type="InterPro" id="IPR020045">
    <property type="entry name" value="DNA_polI_H3TH"/>
</dbReference>
<evidence type="ECO:0000256" key="1">
    <source>
        <dbReference type="ARBA" id="ARBA00007705"/>
    </source>
</evidence>
<dbReference type="NCBIfam" id="TIGR00593">
    <property type="entry name" value="pola"/>
    <property type="match status" value="1"/>
</dbReference>
<dbReference type="Gene3D" id="1.10.150.20">
    <property type="entry name" value="5' to 3' exonuclease, C-terminal subdomain"/>
    <property type="match status" value="2"/>
</dbReference>
<dbReference type="SUPFAM" id="SSF88723">
    <property type="entry name" value="PIN domain-like"/>
    <property type="match status" value="1"/>
</dbReference>
<dbReference type="InterPro" id="IPR001098">
    <property type="entry name" value="DNA-dir_DNA_pol_A_palm_dom"/>
</dbReference>
<evidence type="ECO:0000256" key="6">
    <source>
        <dbReference type="ARBA" id="ARBA00022763"/>
    </source>
</evidence>
<dbReference type="InterPro" id="IPR008918">
    <property type="entry name" value="HhH2"/>
</dbReference>
<evidence type="ECO:0000256" key="3">
    <source>
        <dbReference type="ARBA" id="ARBA00022695"/>
    </source>
</evidence>
<keyword evidence="2 14" id="KW-0808">Transferase</keyword>
<reference evidence="17 18" key="1">
    <citation type="journal article" date="2015" name="Nature">
        <title>rRNA introns, odd ribosomes, and small enigmatic genomes across a large radiation of phyla.</title>
        <authorList>
            <person name="Brown C.T."/>
            <person name="Hug L.A."/>
            <person name="Thomas B.C."/>
            <person name="Sharon I."/>
            <person name="Castelle C.J."/>
            <person name="Singh A."/>
            <person name="Wilkins M.J."/>
            <person name="Williams K.H."/>
            <person name="Banfield J.F."/>
        </authorList>
    </citation>
    <scope>NUCLEOTIDE SEQUENCE [LARGE SCALE GENOMIC DNA]</scope>
</reference>
<dbReference type="InterPro" id="IPR036397">
    <property type="entry name" value="RNaseH_sf"/>
</dbReference>
<keyword evidence="5" id="KW-0540">Nuclease</keyword>
<dbReference type="InterPro" id="IPR029060">
    <property type="entry name" value="PIN-like_dom_sf"/>
</dbReference>
<name>A0A0G0MV58_9BACT</name>
<dbReference type="InterPro" id="IPR002298">
    <property type="entry name" value="DNA_polymerase_A"/>
</dbReference>
<evidence type="ECO:0000256" key="11">
    <source>
        <dbReference type="ARBA" id="ARBA00023204"/>
    </source>
</evidence>
<dbReference type="InterPro" id="IPR018320">
    <property type="entry name" value="DNA_polymerase_1"/>
</dbReference>
<evidence type="ECO:0000256" key="10">
    <source>
        <dbReference type="ARBA" id="ARBA00023125"/>
    </source>
</evidence>
<dbReference type="Pfam" id="PF00476">
    <property type="entry name" value="DNA_pol_A"/>
    <property type="match status" value="1"/>
</dbReference>
<dbReference type="SUPFAM" id="SSF56672">
    <property type="entry name" value="DNA/RNA polymerases"/>
    <property type="match status" value="1"/>
</dbReference>
<dbReference type="Gene3D" id="1.20.1060.10">
    <property type="entry name" value="Taq DNA Polymerase, Chain T, domain 4"/>
    <property type="match status" value="1"/>
</dbReference>
<evidence type="ECO:0000313" key="18">
    <source>
        <dbReference type="Proteomes" id="UP000033935"/>
    </source>
</evidence>
<dbReference type="FunFam" id="1.20.1060.10:FF:000001">
    <property type="entry name" value="DNA polymerase I"/>
    <property type="match status" value="1"/>
</dbReference>
<dbReference type="Gene3D" id="3.30.70.370">
    <property type="match status" value="1"/>
</dbReference>
<dbReference type="InterPro" id="IPR043502">
    <property type="entry name" value="DNA/RNA_pol_sf"/>
</dbReference>
<dbReference type="FunFam" id="1.10.150.20:FF:000003">
    <property type="entry name" value="DNA polymerase I"/>
    <property type="match status" value="1"/>
</dbReference>
<dbReference type="EMBL" id="LBWG01000009">
    <property type="protein sequence ID" value="KKR04316.1"/>
    <property type="molecule type" value="Genomic_DNA"/>
</dbReference>
<keyword evidence="11 14" id="KW-0234">DNA repair</keyword>
<dbReference type="InterPro" id="IPR036279">
    <property type="entry name" value="5-3_exonuclease_C_sf"/>
</dbReference>
<dbReference type="PRINTS" id="PR00868">
    <property type="entry name" value="DNAPOLI"/>
</dbReference>
<dbReference type="Gene3D" id="3.30.420.10">
    <property type="entry name" value="Ribonuclease H-like superfamily/Ribonuclease H"/>
    <property type="match status" value="1"/>
</dbReference>
<evidence type="ECO:0000256" key="13">
    <source>
        <dbReference type="NCBIfam" id="TIGR00593"/>
    </source>
</evidence>
<dbReference type="Pfam" id="PF01367">
    <property type="entry name" value="5_3_exonuc"/>
    <property type="match status" value="1"/>
</dbReference>
<accession>A0A0G0MV58</accession>
<gene>
    <name evidence="14" type="primary">polA</name>
    <name evidence="17" type="ORF">UT30_C0009G0026</name>
</gene>
<comment type="catalytic activity">
    <reaction evidence="12 14">
        <text>DNA(n) + a 2'-deoxyribonucleoside 5'-triphosphate = DNA(n+1) + diphosphate</text>
        <dbReference type="Rhea" id="RHEA:22508"/>
        <dbReference type="Rhea" id="RHEA-COMP:17339"/>
        <dbReference type="Rhea" id="RHEA-COMP:17340"/>
        <dbReference type="ChEBI" id="CHEBI:33019"/>
        <dbReference type="ChEBI" id="CHEBI:61560"/>
        <dbReference type="ChEBI" id="CHEBI:173112"/>
        <dbReference type="EC" id="2.7.7.7"/>
    </reaction>
</comment>
<dbReference type="SUPFAM" id="SSF53098">
    <property type="entry name" value="Ribonuclease H-like"/>
    <property type="match status" value="1"/>
</dbReference>
<dbReference type="PANTHER" id="PTHR10133">
    <property type="entry name" value="DNA POLYMERASE I"/>
    <property type="match status" value="1"/>
</dbReference>
<dbReference type="InterPro" id="IPR012337">
    <property type="entry name" value="RNaseH-like_sf"/>
</dbReference>
<dbReference type="CDD" id="cd09859">
    <property type="entry name" value="PIN_53EXO"/>
    <property type="match status" value="1"/>
</dbReference>
<dbReference type="SUPFAM" id="SSF47807">
    <property type="entry name" value="5' to 3' exonuclease, C-terminal subdomain"/>
    <property type="match status" value="1"/>
</dbReference>
<keyword evidence="3 14" id="KW-0548">Nucleotidyltransferase</keyword>
<proteinExistence type="inferred from homology"/>
<comment type="function">
    <text evidence="14">In addition to polymerase activity, this DNA polymerase exhibits 5'-3' exonuclease activity.</text>
</comment>
<feature type="domain" description="DNA-directed DNA polymerase family A palm" evidence="16">
    <location>
        <begin position="628"/>
        <end position="834"/>
    </location>
</feature>
<protein>
    <recommendedName>
        <fullName evidence="13 14">DNA polymerase I</fullName>
        <ecNumber evidence="13 14">2.7.7.7</ecNumber>
    </recommendedName>
</protein>
<dbReference type="GO" id="GO:0003677">
    <property type="term" value="F:DNA binding"/>
    <property type="evidence" value="ECO:0007669"/>
    <property type="project" value="UniProtKB-UniRule"/>
</dbReference>
<dbReference type="GO" id="GO:0008409">
    <property type="term" value="F:5'-3' exonuclease activity"/>
    <property type="evidence" value="ECO:0007669"/>
    <property type="project" value="UniProtKB-UniRule"/>
</dbReference>
<dbReference type="AlphaFoldDB" id="A0A0G0MV58"/>
<dbReference type="Proteomes" id="UP000033935">
    <property type="component" value="Unassembled WGS sequence"/>
</dbReference>
<dbReference type="FunFam" id="3.40.50.1010:FF:000001">
    <property type="entry name" value="DNA polymerase I"/>
    <property type="match status" value="1"/>
</dbReference>
<evidence type="ECO:0000256" key="8">
    <source>
        <dbReference type="ARBA" id="ARBA00022839"/>
    </source>
</evidence>
<dbReference type="InterPro" id="IPR020046">
    <property type="entry name" value="5-3_exonucl_a-hlix_arch_N"/>
</dbReference>
<evidence type="ECO:0000256" key="9">
    <source>
        <dbReference type="ARBA" id="ARBA00022932"/>
    </source>
</evidence>
<dbReference type="PANTHER" id="PTHR10133:SF27">
    <property type="entry name" value="DNA POLYMERASE NU"/>
    <property type="match status" value="1"/>
</dbReference>
<keyword evidence="4 14" id="KW-0235">DNA replication</keyword>
<keyword evidence="9 14" id="KW-0239">DNA-directed DNA polymerase</keyword>